<protein>
    <submittedName>
        <fullName evidence="2">Uncharacterized protein</fullName>
    </submittedName>
</protein>
<name>A0AAV4QS45_CAEEX</name>
<dbReference type="AlphaFoldDB" id="A0AAV4QS45"/>
<accession>A0AAV4QS45</accession>
<feature type="transmembrane region" description="Helical" evidence="1">
    <location>
        <begin position="57"/>
        <end position="81"/>
    </location>
</feature>
<comment type="caution">
    <text evidence="2">The sequence shown here is derived from an EMBL/GenBank/DDBJ whole genome shotgun (WGS) entry which is preliminary data.</text>
</comment>
<organism evidence="2 3">
    <name type="scientific">Caerostris extrusa</name>
    <name type="common">Bark spider</name>
    <name type="synonym">Caerostris bankana</name>
    <dbReference type="NCBI Taxonomy" id="172846"/>
    <lineage>
        <taxon>Eukaryota</taxon>
        <taxon>Metazoa</taxon>
        <taxon>Ecdysozoa</taxon>
        <taxon>Arthropoda</taxon>
        <taxon>Chelicerata</taxon>
        <taxon>Arachnida</taxon>
        <taxon>Araneae</taxon>
        <taxon>Araneomorphae</taxon>
        <taxon>Entelegynae</taxon>
        <taxon>Araneoidea</taxon>
        <taxon>Araneidae</taxon>
        <taxon>Caerostris</taxon>
    </lineage>
</organism>
<reference evidence="2 3" key="1">
    <citation type="submission" date="2021-06" db="EMBL/GenBank/DDBJ databases">
        <title>Caerostris extrusa draft genome.</title>
        <authorList>
            <person name="Kono N."/>
            <person name="Arakawa K."/>
        </authorList>
    </citation>
    <scope>NUCLEOTIDE SEQUENCE [LARGE SCALE GENOMIC DNA]</scope>
</reference>
<sequence length="169" mass="19108">MDDPELEAPDRVFSYRALLQVDLYPMVRCHHLRGPLGVSGNTPPGDRLGRTNDNSSVSATGTITSLMFECSIVFLFTLVSFKQKNPACLNRTLLVVCGRKISFGWLRHEIHEGEHVLAVVRREMWEREKAATFGCEQTMFWRQQATCTRVRGGRIRGERAERPSAANEG</sequence>
<evidence type="ECO:0000313" key="3">
    <source>
        <dbReference type="Proteomes" id="UP001054945"/>
    </source>
</evidence>
<dbReference type="EMBL" id="BPLR01006737">
    <property type="protein sequence ID" value="GIY12082.1"/>
    <property type="molecule type" value="Genomic_DNA"/>
</dbReference>
<keyword evidence="3" id="KW-1185">Reference proteome</keyword>
<keyword evidence="1" id="KW-1133">Transmembrane helix</keyword>
<evidence type="ECO:0000256" key="1">
    <source>
        <dbReference type="SAM" id="Phobius"/>
    </source>
</evidence>
<gene>
    <name evidence="2" type="ORF">CEXT_20741</name>
</gene>
<evidence type="ECO:0000313" key="2">
    <source>
        <dbReference type="EMBL" id="GIY12082.1"/>
    </source>
</evidence>
<dbReference type="Proteomes" id="UP001054945">
    <property type="component" value="Unassembled WGS sequence"/>
</dbReference>
<proteinExistence type="predicted"/>
<keyword evidence="1" id="KW-0812">Transmembrane</keyword>
<keyword evidence="1" id="KW-0472">Membrane</keyword>